<protein>
    <submittedName>
        <fullName evidence="1">Uncharacterized protein</fullName>
    </submittedName>
</protein>
<dbReference type="OrthoDB" id="551302at2759"/>
<dbReference type="EMBL" id="ML735235">
    <property type="protein sequence ID" value="KAE8392674.1"/>
    <property type="molecule type" value="Genomic_DNA"/>
</dbReference>
<reference evidence="1" key="1">
    <citation type="submission" date="2019-04" db="EMBL/GenBank/DDBJ databases">
        <title>Friends and foes A comparative genomics studyof 23 Aspergillus species from section Flavi.</title>
        <authorList>
            <consortium name="DOE Joint Genome Institute"/>
            <person name="Kjaerbolling I."/>
            <person name="Vesth T."/>
            <person name="Frisvad J.C."/>
            <person name="Nybo J.L."/>
            <person name="Theobald S."/>
            <person name="Kildgaard S."/>
            <person name="Isbrandt T."/>
            <person name="Kuo A."/>
            <person name="Sato A."/>
            <person name="Lyhne E.K."/>
            <person name="Kogle M.E."/>
            <person name="Wiebenga A."/>
            <person name="Kun R.S."/>
            <person name="Lubbers R.J."/>
            <person name="Makela M.R."/>
            <person name="Barry K."/>
            <person name="Chovatia M."/>
            <person name="Clum A."/>
            <person name="Daum C."/>
            <person name="Haridas S."/>
            <person name="He G."/>
            <person name="LaButti K."/>
            <person name="Lipzen A."/>
            <person name="Mondo S."/>
            <person name="Riley R."/>
            <person name="Salamov A."/>
            <person name="Simmons B.A."/>
            <person name="Magnuson J.K."/>
            <person name="Henrissat B."/>
            <person name="Mortensen U.H."/>
            <person name="Larsen T.O."/>
            <person name="Devries R.P."/>
            <person name="Grigoriev I.V."/>
            <person name="Machida M."/>
            <person name="Baker S.E."/>
            <person name="Andersen M.R."/>
        </authorList>
    </citation>
    <scope>NUCLEOTIDE SEQUENCE [LARGE SCALE GENOMIC DNA]</scope>
    <source>
        <strain evidence="1">IBT 14317</strain>
    </source>
</reference>
<organism evidence="1">
    <name type="scientific">Petromyces alliaceus</name>
    <name type="common">Aspergillus alliaceus</name>
    <dbReference type="NCBI Taxonomy" id="209559"/>
    <lineage>
        <taxon>Eukaryota</taxon>
        <taxon>Fungi</taxon>
        <taxon>Dikarya</taxon>
        <taxon>Ascomycota</taxon>
        <taxon>Pezizomycotina</taxon>
        <taxon>Eurotiomycetes</taxon>
        <taxon>Eurotiomycetidae</taxon>
        <taxon>Eurotiales</taxon>
        <taxon>Aspergillaceae</taxon>
        <taxon>Aspergillus</taxon>
        <taxon>Aspergillus subgen. Circumdati</taxon>
    </lineage>
</organism>
<evidence type="ECO:0000313" key="1">
    <source>
        <dbReference type="EMBL" id="KAE8392674.1"/>
    </source>
</evidence>
<accession>A0A5N7CEW7</accession>
<gene>
    <name evidence="1" type="ORF">BDV23DRAFT_52887</name>
</gene>
<name>A0A5N7CEW7_PETAA</name>
<dbReference type="AlphaFoldDB" id="A0A5N7CEW7"/>
<sequence>MFLLVFFGSLSSRALFYSFIRYKFFSTSSSCIFPSDLLCLMLPILRTSMGNPFSLSRWRHVMSCLVLLGYVGTS</sequence>
<proteinExistence type="predicted"/>
<dbReference type="Proteomes" id="UP000326877">
    <property type="component" value="Unassembled WGS sequence"/>
</dbReference>